<reference evidence="4" key="2">
    <citation type="submission" date="2013-12" db="EMBL/GenBank/DDBJ databases">
        <title>Evolution of pathogenesis and genome organization in the Tremellales.</title>
        <authorList>
            <person name="Cuomo C."/>
            <person name="Litvintseva A."/>
            <person name="Heitman J."/>
            <person name="Chen Y."/>
            <person name="Sun S."/>
            <person name="Springer D."/>
            <person name="Dromer F."/>
            <person name="Young S."/>
            <person name="Zeng Q."/>
            <person name="Chapman S."/>
            <person name="Gujja S."/>
            <person name="Saif S."/>
            <person name="Birren B."/>
        </authorList>
    </citation>
    <scope>NUCLEOTIDE SEQUENCE [LARGE SCALE GENOMIC DNA]</scope>
    <source>
        <strain evidence="4">BCC8398</strain>
    </source>
</reference>
<feature type="compositionally biased region" description="Low complexity" evidence="1">
    <location>
        <begin position="81"/>
        <end position="121"/>
    </location>
</feature>
<organism evidence="3 4">
    <name type="scientific">Kwoniella heveanensis BCC8398</name>
    <dbReference type="NCBI Taxonomy" id="1296120"/>
    <lineage>
        <taxon>Eukaryota</taxon>
        <taxon>Fungi</taxon>
        <taxon>Dikarya</taxon>
        <taxon>Basidiomycota</taxon>
        <taxon>Agaricomycotina</taxon>
        <taxon>Tremellomycetes</taxon>
        <taxon>Tremellales</taxon>
        <taxon>Cryptococcaceae</taxon>
        <taxon>Kwoniella</taxon>
    </lineage>
</organism>
<feature type="signal peptide" evidence="2">
    <location>
        <begin position="1"/>
        <end position="21"/>
    </location>
</feature>
<evidence type="ECO:0000313" key="4">
    <source>
        <dbReference type="Proteomes" id="UP000092666"/>
    </source>
</evidence>
<reference evidence="3 4" key="1">
    <citation type="submission" date="2013-07" db="EMBL/GenBank/DDBJ databases">
        <title>The Genome Sequence of Cryptococcus heveanensis BCC8398.</title>
        <authorList>
            <consortium name="The Broad Institute Genome Sequencing Platform"/>
            <person name="Cuomo C."/>
            <person name="Litvintseva A."/>
            <person name="Chen Y."/>
            <person name="Heitman J."/>
            <person name="Sun S."/>
            <person name="Springer D."/>
            <person name="Dromer F."/>
            <person name="Young S.K."/>
            <person name="Zeng Q."/>
            <person name="Gargeya S."/>
            <person name="Fitzgerald M."/>
            <person name="Abouelleil A."/>
            <person name="Alvarado L."/>
            <person name="Berlin A.M."/>
            <person name="Chapman S.B."/>
            <person name="Dewar J."/>
            <person name="Goldberg J."/>
            <person name="Griggs A."/>
            <person name="Gujja S."/>
            <person name="Hansen M."/>
            <person name="Howarth C."/>
            <person name="Imamovic A."/>
            <person name="Larimer J."/>
            <person name="McCowan C."/>
            <person name="Murphy C."/>
            <person name="Pearson M."/>
            <person name="Priest M."/>
            <person name="Roberts A."/>
            <person name="Saif S."/>
            <person name="Shea T."/>
            <person name="Sykes S."/>
            <person name="Wortman J."/>
            <person name="Nusbaum C."/>
            <person name="Birren B."/>
        </authorList>
    </citation>
    <scope>NUCLEOTIDE SEQUENCE [LARGE SCALE GENOMIC DNA]</scope>
    <source>
        <strain evidence="3 4">BCC8398</strain>
    </source>
</reference>
<evidence type="ECO:0000256" key="1">
    <source>
        <dbReference type="SAM" id="MobiDB-lite"/>
    </source>
</evidence>
<evidence type="ECO:0000256" key="2">
    <source>
        <dbReference type="SAM" id="SignalP"/>
    </source>
</evidence>
<dbReference type="Proteomes" id="UP000092666">
    <property type="component" value="Unassembled WGS sequence"/>
</dbReference>
<accession>A0A1B9H327</accession>
<keyword evidence="4" id="KW-1185">Reference proteome</keyword>
<feature type="compositionally biased region" description="Basic and acidic residues" evidence="1">
    <location>
        <begin position="122"/>
        <end position="133"/>
    </location>
</feature>
<evidence type="ECO:0000313" key="3">
    <source>
        <dbReference type="EMBL" id="OCF37657.1"/>
    </source>
</evidence>
<name>A0A1B9H327_9TREE</name>
<dbReference type="OrthoDB" id="2565081at2759"/>
<keyword evidence="2" id="KW-0732">Signal</keyword>
<feature type="region of interest" description="Disordered" evidence="1">
    <location>
        <begin position="45"/>
        <end position="133"/>
    </location>
</feature>
<dbReference type="AlphaFoldDB" id="A0A1B9H327"/>
<feature type="chain" id="PRO_5008627520" evidence="2">
    <location>
        <begin position="22"/>
        <end position="225"/>
    </location>
</feature>
<sequence length="225" mass="23608">MLITKHLLALVALSLSASVLSAPIDPDCVPNDNDNAARSLALMARQDPSGSPGIASPLTNTALSNDKSAQESDDNIAGDQPSALTTPSSSAVSSPPSGSARMSASASGTSSSSAAKPSSSSESKDKDGIHFKNDFPDSFKIGDKLDLEWEGGDGHYQLYAIVQYPGLSNIRPINLERNTTSTSHSYTIDLDGEQYHDSSKLTIGIASTSDDRYGFERVTKPLTQG</sequence>
<protein>
    <submittedName>
        <fullName evidence="3">Uncharacterized protein</fullName>
    </submittedName>
</protein>
<proteinExistence type="predicted"/>
<feature type="compositionally biased region" description="Polar residues" evidence="1">
    <location>
        <begin position="57"/>
        <end position="67"/>
    </location>
</feature>
<gene>
    <name evidence="3" type="ORF">I316_00784</name>
</gene>
<dbReference type="EMBL" id="KV700122">
    <property type="protein sequence ID" value="OCF37657.1"/>
    <property type="molecule type" value="Genomic_DNA"/>
</dbReference>